<evidence type="ECO:0000313" key="1">
    <source>
        <dbReference type="EMBL" id="MBB4722713.1"/>
    </source>
</evidence>
<evidence type="ECO:0000313" key="2">
    <source>
        <dbReference type="Proteomes" id="UP000576603"/>
    </source>
</evidence>
<proteinExistence type="predicted"/>
<accession>A0AAW3U0H8</accession>
<protein>
    <submittedName>
        <fullName evidence="1">Uncharacterized protein</fullName>
    </submittedName>
</protein>
<dbReference type="EMBL" id="JACHNL010000002">
    <property type="protein sequence ID" value="MBB4722713.1"/>
    <property type="molecule type" value="Genomic_DNA"/>
</dbReference>
<sequence length="59" mass="6924">MRSDTTQRDIWRDRQPTAADWRASAEAALRNPFETPASCQRRHDYCLQQAQRCEEGERG</sequence>
<dbReference type="RefSeq" id="WP_184420283.1">
    <property type="nucleotide sequence ID" value="NZ_JACHNK010000002.1"/>
</dbReference>
<dbReference type="Proteomes" id="UP000576603">
    <property type="component" value="Unassembled WGS sequence"/>
</dbReference>
<organism evidence="1 2">
    <name type="scientific">Xanthomonas euvesicatoria</name>
    <dbReference type="NCBI Taxonomy" id="456327"/>
    <lineage>
        <taxon>Bacteria</taxon>
        <taxon>Pseudomonadati</taxon>
        <taxon>Pseudomonadota</taxon>
        <taxon>Gammaproteobacteria</taxon>
        <taxon>Lysobacterales</taxon>
        <taxon>Lysobacteraceae</taxon>
        <taxon>Xanthomonas</taxon>
    </lineage>
</organism>
<dbReference type="AlphaFoldDB" id="A0AAW3U0H8"/>
<name>A0AAW3U0H8_XANEU</name>
<comment type="caution">
    <text evidence="1">The sequence shown here is derived from an EMBL/GenBank/DDBJ whole genome shotgun (WGS) entry which is preliminary data.</text>
</comment>
<reference evidence="1 2" key="1">
    <citation type="submission" date="2020-08" db="EMBL/GenBank/DDBJ databases">
        <title>Studying the diversity of plant-associated saprophytic bacteria and their role in host health and plant-pathogen interactions.</title>
        <authorList>
            <person name="Potnis N."/>
        </authorList>
    </citation>
    <scope>NUCLEOTIDE SEQUENCE [LARGE SCALE GENOMIC DNA]</scope>
    <source>
        <strain evidence="1 2">CFBP 7922</strain>
    </source>
</reference>
<gene>
    <name evidence="1" type="ORF">FHY32_001031</name>
</gene>